<evidence type="ECO:0000256" key="1">
    <source>
        <dbReference type="SAM" id="SignalP"/>
    </source>
</evidence>
<protein>
    <submittedName>
        <fullName evidence="2">Tat pathway signal sequence domain protein</fullName>
    </submittedName>
</protein>
<organism evidence="2 3">
    <name type="scientific">Streptomyces montanisoli</name>
    <dbReference type="NCBI Taxonomy" id="2798581"/>
    <lineage>
        <taxon>Bacteria</taxon>
        <taxon>Bacillati</taxon>
        <taxon>Actinomycetota</taxon>
        <taxon>Actinomycetes</taxon>
        <taxon>Kitasatosporales</taxon>
        <taxon>Streptomycetaceae</taxon>
        <taxon>Streptomyces</taxon>
    </lineage>
</organism>
<dbReference type="EMBL" id="JAGIQL010000069">
    <property type="protein sequence ID" value="MBP0459358.1"/>
    <property type="molecule type" value="Genomic_DNA"/>
</dbReference>
<evidence type="ECO:0000313" key="3">
    <source>
        <dbReference type="Proteomes" id="UP000670475"/>
    </source>
</evidence>
<keyword evidence="3" id="KW-1185">Reference proteome</keyword>
<reference evidence="2" key="1">
    <citation type="submission" date="2021-03" db="EMBL/GenBank/DDBJ databases">
        <title>Whole genome sequence of Streptomyces bomunensis MMS17-BM035.</title>
        <authorList>
            <person name="Lee J.H."/>
        </authorList>
    </citation>
    <scope>NUCLEOTIDE SEQUENCE</scope>
    <source>
        <strain evidence="2">MMS17-BM035</strain>
    </source>
</reference>
<dbReference type="AlphaFoldDB" id="A0A940MEF0"/>
<evidence type="ECO:0000313" key="2">
    <source>
        <dbReference type="EMBL" id="MBP0459358.1"/>
    </source>
</evidence>
<accession>A0A940MEF0</accession>
<comment type="caution">
    <text evidence="2">The sequence shown here is derived from an EMBL/GenBank/DDBJ whole genome shotgun (WGS) entry which is preliminary data.</text>
</comment>
<dbReference type="RefSeq" id="WP_209341095.1">
    <property type="nucleotide sequence ID" value="NZ_JAGIQL010000069.1"/>
</dbReference>
<feature type="signal peptide" evidence="1">
    <location>
        <begin position="1"/>
        <end position="26"/>
    </location>
</feature>
<name>A0A940MEF0_9ACTN</name>
<keyword evidence="1" id="KW-0732">Signal</keyword>
<feature type="chain" id="PRO_5036983819" evidence="1">
    <location>
        <begin position="27"/>
        <end position="222"/>
    </location>
</feature>
<gene>
    <name evidence="2" type="ORF">JFN87_17865</name>
</gene>
<dbReference type="Proteomes" id="UP000670475">
    <property type="component" value="Unassembled WGS sequence"/>
</dbReference>
<proteinExistence type="predicted"/>
<sequence length="222" mass="20932">MGKRTLLATAGVSAAAALLAAAPAFAAGAGAGSVLTYGSAGGTAVATGDVLTAALAPGAKAVIATTSGGSTGITCTSSTFTASVTGNPAAPGTATESVTDHTFGGCTTNVLGATGVQSITVGNLPFASTATSAGALDVAAGSAGPITTTLKLNTVLGSITCVYTSTGLSGTTSNTGNTITFANQHFAKTTGSGLCPSNGYFSATYGPVQDTSVSGSPSVFVN</sequence>